<dbReference type="EMBL" id="AMCI01004263">
    <property type="protein sequence ID" value="EJW98444.1"/>
    <property type="molecule type" value="Genomic_DNA"/>
</dbReference>
<accession>J9GGG2</accession>
<organism evidence="1">
    <name type="scientific">gut metagenome</name>
    <dbReference type="NCBI Taxonomy" id="749906"/>
    <lineage>
        <taxon>unclassified sequences</taxon>
        <taxon>metagenomes</taxon>
        <taxon>organismal metagenomes</taxon>
    </lineage>
</organism>
<comment type="caution">
    <text evidence="1">The sequence shown here is derived from an EMBL/GenBank/DDBJ whole genome shotgun (WGS) entry which is preliminary data.</text>
</comment>
<feature type="non-terminal residue" evidence="1">
    <location>
        <position position="1"/>
    </location>
</feature>
<name>J9GGG2_9ZZZZ</name>
<sequence length="40" mass="4529">YGYGYGYGQHQEEGQKATSQNGQIMQRLNQLLSKIGIKLK</sequence>
<reference evidence="1" key="1">
    <citation type="journal article" date="2012" name="PLoS ONE">
        <title>Gene sets for utilization of primary and secondary nutrition supplies in the distal gut of endangered iberian lynx.</title>
        <authorList>
            <person name="Alcaide M."/>
            <person name="Messina E."/>
            <person name="Richter M."/>
            <person name="Bargiela R."/>
            <person name="Peplies J."/>
            <person name="Huws S.A."/>
            <person name="Newbold C.J."/>
            <person name="Golyshin P.N."/>
            <person name="Simon M.A."/>
            <person name="Lopez G."/>
            <person name="Yakimov M.M."/>
            <person name="Ferrer M."/>
        </authorList>
    </citation>
    <scope>NUCLEOTIDE SEQUENCE</scope>
</reference>
<proteinExistence type="predicted"/>
<protein>
    <submittedName>
        <fullName evidence="1">Uncharacterized protein</fullName>
    </submittedName>
</protein>
<gene>
    <name evidence="1" type="ORF">EVA_13449</name>
</gene>
<evidence type="ECO:0000313" key="1">
    <source>
        <dbReference type="EMBL" id="EJW98444.1"/>
    </source>
</evidence>
<dbReference type="AlphaFoldDB" id="J9GGG2"/>